<dbReference type="EMBL" id="CH474040">
    <property type="protein sequence ID" value="EDL88297.1"/>
    <property type="molecule type" value="Genomic_DNA"/>
</dbReference>
<dbReference type="AlphaFoldDB" id="A6KDZ2"/>
<sequence length="31" mass="3429">MGLLISSDWPGICCVYQDAIKLKTPLPQLPK</sequence>
<evidence type="ECO:0000313" key="1">
    <source>
        <dbReference type="EMBL" id="EDL88297.1"/>
    </source>
</evidence>
<organism evidence="1 2">
    <name type="scientific">Rattus norvegicus</name>
    <name type="common">Rat</name>
    <dbReference type="NCBI Taxonomy" id="10116"/>
    <lineage>
        <taxon>Eukaryota</taxon>
        <taxon>Metazoa</taxon>
        <taxon>Chordata</taxon>
        <taxon>Craniata</taxon>
        <taxon>Vertebrata</taxon>
        <taxon>Euteleostomi</taxon>
        <taxon>Mammalia</taxon>
        <taxon>Eutheria</taxon>
        <taxon>Euarchontoglires</taxon>
        <taxon>Glires</taxon>
        <taxon>Rodentia</taxon>
        <taxon>Myomorpha</taxon>
        <taxon>Muroidea</taxon>
        <taxon>Muridae</taxon>
        <taxon>Murinae</taxon>
        <taxon>Rattus</taxon>
    </lineage>
</organism>
<gene>
    <name evidence="1" type="primary">RGD1563070_predicted</name>
    <name evidence="1" type="ORF">rCG_61178</name>
</gene>
<accession>A6KDZ2</accession>
<evidence type="ECO:0000313" key="2">
    <source>
        <dbReference type="Proteomes" id="UP000234681"/>
    </source>
</evidence>
<proteinExistence type="predicted"/>
<reference evidence="1 2" key="1">
    <citation type="submission" date="2005-07" db="EMBL/GenBank/DDBJ databases">
        <authorList>
            <person name="Mural R.J."/>
            <person name="Li P.W."/>
            <person name="Adams M.D."/>
            <person name="Amanatides P.G."/>
            <person name="Baden-Tillson H."/>
            <person name="Barnstead M."/>
            <person name="Chin S.H."/>
            <person name="Dew I."/>
            <person name="Evans C.A."/>
            <person name="Ferriera S."/>
            <person name="Flanigan M."/>
            <person name="Fosler C."/>
            <person name="Glodek A."/>
            <person name="Gu Z."/>
            <person name="Holt R.A."/>
            <person name="Jennings D."/>
            <person name="Kraft C.L."/>
            <person name="Lu F."/>
            <person name="Nguyen T."/>
            <person name="Nusskern D.R."/>
            <person name="Pfannkoch C.M."/>
            <person name="Sitter C."/>
            <person name="Sutton G.G."/>
            <person name="Venter J.C."/>
            <person name="Wang Z."/>
            <person name="Woodage T."/>
            <person name="Zheng X.H."/>
            <person name="Zhong F."/>
        </authorList>
    </citation>
    <scope>NUCLEOTIDE SEQUENCE [LARGE SCALE GENOMIC DNA]</scope>
    <source>
        <strain>BN</strain>
        <strain evidence="2">Sprague-Dawley</strain>
    </source>
</reference>
<dbReference type="Proteomes" id="UP000234681">
    <property type="component" value="Chromosome 15"/>
</dbReference>
<protein>
    <submittedName>
        <fullName evidence="1">Uncharacterized protein RGD1563070_predicted</fullName>
    </submittedName>
</protein>
<name>A6KDZ2_RAT</name>